<feature type="compositionally biased region" description="Basic and acidic residues" evidence="1">
    <location>
        <begin position="1"/>
        <end position="12"/>
    </location>
</feature>
<evidence type="ECO:0000313" key="2">
    <source>
        <dbReference type="EMBL" id="KAK7313661.1"/>
    </source>
</evidence>
<comment type="caution">
    <text evidence="2">The sequence shown here is derived from an EMBL/GenBank/DDBJ whole genome shotgun (WGS) entry which is preliminary data.</text>
</comment>
<organism evidence="2 3">
    <name type="scientific">Canavalia gladiata</name>
    <name type="common">Sword bean</name>
    <name type="synonym">Dolichos gladiatus</name>
    <dbReference type="NCBI Taxonomy" id="3824"/>
    <lineage>
        <taxon>Eukaryota</taxon>
        <taxon>Viridiplantae</taxon>
        <taxon>Streptophyta</taxon>
        <taxon>Embryophyta</taxon>
        <taxon>Tracheophyta</taxon>
        <taxon>Spermatophyta</taxon>
        <taxon>Magnoliopsida</taxon>
        <taxon>eudicotyledons</taxon>
        <taxon>Gunneridae</taxon>
        <taxon>Pentapetalae</taxon>
        <taxon>rosids</taxon>
        <taxon>fabids</taxon>
        <taxon>Fabales</taxon>
        <taxon>Fabaceae</taxon>
        <taxon>Papilionoideae</taxon>
        <taxon>50 kb inversion clade</taxon>
        <taxon>NPAAA clade</taxon>
        <taxon>indigoferoid/millettioid clade</taxon>
        <taxon>Phaseoleae</taxon>
        <taxon>Canavalia</taxon>
    </lineage>
</organism>
<proteinExistence type="predicted"/>
<protein>
    <submittedName>
        <fullName evidence="2">Uncharacterized protein</fullName>
    </submittedName>
</protein>
<dbReference type="Proteomes" id="UP001367508">
    <property type="component" value="Unassembled WGS sequence"/>
</dbReference>
<feature type="region of interest" description="Disordered" evidence="1">
    <location>
        <begin position="1"/>
        <end position="78"/>
    </location>
</feature>
<evidence type="ECO:0000256" key="1">
    <source>
        <dbReference type="SAM" id="MobiDB-lite"/>
    </source>
</evidence>
<gene>
    <name evidence="2" type="ORF">VNO77_38851</name>
</gene>
<keyword evidence="3" id="KW-1185">Reference proteome</keyword>
<name>A0AAN9KC13_CANGL</name>
<feature type="region of interest" description="Disordered" evidence="1">
    <location>
        <begin position="88"/>
        <end position="107"/>
    </location>
</feature>
<dbReference type="EMBL" id="JAYMYQ010000009">
    <property type="protein sequence ID" value="KAK7313661.1"/>
    <property type="molecule type" value="Genomic_DNA"/>
</dbReference>
<reference evidence="2 3" key="1">
    <citation type="submission" date="2024-01" db="EMBL/GenBank/DDBJ databases">
        <title>The genomes of 5 underutilized Papilionoideae crops provide insights into root nodulation and disease resistanc.</title>
        <authorList>
            <person name="Jiang F."/>
        </authorList>
    </citation>
    <scope>NUCLEOTIDE SEQUENCE [LARGE SCALE GENOMIC DNA]</scope>
    <source>
        <strain evidence="2">LVBAO_FW01</strain>
        <tissue evidence="2">Leaves</tissue>
    </source>
</reference>
<evidence type="ECO:0000313" key="3">
    <source>
        <dbReference type="Proteomes" id="UP001367508"/>
    </source>
</evidence>
<dbReference type="AlphaFoldDB" id="A0AAN9KC13"/>
<feature type="compositionally biased region" description="Basic residues" evidence="1">
    <location>
        <begin position="21"/>
        <end position="31"/>
    </location>
</feature>
<accession>A0AAN9KC13</accession>
<sequence>MGGREEEMKIRGEEDEPLYPGKRKALSKRRPTTLGASGEKGKGISCAGKKERIGDLGKSTSLKVPANPANPEHMNERQRLPRRYHAWFSRSDERSGDDVDEDDDGVSLPLDYKQFIRQVKPPPLYM</sequence>